<reference evidence="4 5" key="1">
    <citation type="submission" date="2023-02" db="EMBL/GenBank/DDBJ databases">
        <title>Entomopathogenic bacteria.</title>
        <authorList>
            <person name="Machado R.A."/>
        </authorList>
    </citation>
    <scope>NUCLEOTIDE SEQUENCE [LARGE SCALE GENOMIC DNA]</scope>
    <source>
        <strain evidence="4 5">XENO-2</strain>
    </source>
</reference>
<dbReference type="Gene3D" id="2.160.20.10">
    <property type="entry name" value="Single-stranded right-handed beta-helix, Pectin lyase-like"/>
    <property type="match status" value="1"/>
</dbReference>
<evidence type="ECO:0000313" key="4">
    <source>
        <dbReference type="EMBL" id="MDC9598217.1"/>
    </source>
</evidence>
<dbReference type="Pfam" id="PF05860">
    <property type="entry name" value="TPS"/>
    <property type="match status" value="1"/>
</dbReference>
<dbReference type="InterPro" id="IPR008638">
    <property type="entry name" value="FhaB/CdiA-like_TPS"/>
</dbReference>
<gene>
    <name evidence="4" type="ORF">PSI14_15555</name>
</gene>
<name>A0ABT5LUX2_9GAMM</name>
<keyword evidence="1" id="KW-0800">Toxin</keyword>
<dbReference type="CDD" id="cd13444">
    <property type="entry name" value="CDI_toxin_EC869_like"/>
    <property type="match status" value="1"/>
</dbReference>
<accession>A0ABT5LUX2</accession>
<keyword evidence="5" id="KW-1185">Reference proteome</keyword>
<dbReference type="InterPro" id="IPR012334">
    <property type="entry name" value="Pectin_lyas_fold"/>
</dbReference>
<dbReference type="Pfam" id="PF21111">
    <property type="entry name" value="CDI_toxin_EC869_like"/>
    <property type="match status" value="1"/>
</dbReference>
<dbReference type="InterPro" id="IPR025157">
    <property type="entry name" value="Hemagglutinin_rpt"/>
</dbReference>
<feature type="domain" description="Filamentous haemagglutinin FhaB/tRNA nuclease CdiA-like TPS" evidence="3">
    <location>
        <begin position="61"/>
        <end position="185"/>
    </location>
</feature>
<dbReference type="Gene3D" id="3.40.1350.110">
    <property type="match status" value="1"/>
</dbReference>
<feature type="chain" id="PRO_5045643476" evidence="2">
    <location>
        <begin position="28"/>
        <end position="1898"/>
    </location>
</feature>
<dbReference type="Proteomes" id="UP001220225">
    <property type="component" value="Unassembled WGS sequence"/>
</dbReference>
<protein>
    <submittedName>
        <fullName evidence="4">DUF637 domain-containing protein</fullName>
    </submittedName>
</protein>
<dbReference type="NCBIfam" id="TIGR01901">
    <property type="entry name" value="adhes_NPXG"/>
    <property type="match status" value="1"/>
</dbReference>
<dbReference type="Pfam" id="PF04830">
    <property type="entry name" value="DUF637"/>
    <property type="match status" value="1"/>
</dbReference>
<keyword evidence="2" id="KW-0732">Signal</keyword>
<evidence type="ECO:0000259" key="3">
    <source>
        <dbReference type="SMART" id="SM00912"/>
    </source>
</evidence>
<dbReference type="InterPro" id="IPR006915">
    <property type="entry name" value="DUF637_hemagglutn_put"/>
</dbReference>
<comment type="caution">
    <text evidence="4">The sequence shown here is derived from an EMBL/GenBank/DDBJ whole genome shotgun (WGS) entry which is preliminary data.</text>
</comment>
<dbReference type="SUPFAM" id="SSF51126">
    <property type="entry name" value="Pectin lyase-like"/>
    <property type="match status" value="1"/>
</dbReference>
<evidence type="ECO:0000256" key="2">
    <source>
        <dbReference type="SAM" id="SignalP"/>
    </source>
</evidence>
<proteinExistence type="predicted"/>
<dbReference type="InterPro" id="IPR011050">
    <property type="entry name" value="Pectin_lyase_fold/virulence"/>
</dbReference>
<evidence type="ECO:0000313" key="5">
    <source>
        <dbReference type="Proteomes" id="UP001220225"/>
    </source>
</evidence>
<dbReference type="Pfam" id="PF13332">
    <property type="entry name" value="Fil_haemagg_2"/>
    <property type="match status" value="2"/>
</dbReference>
<dbReference type="SMART" id="SM00912">
    <property type="entry name" value="Haemagg_act"/>
    <property type="match status" value="1"/>
</dbReference>
<sequence length="1898" mass="202415">MSRKHVPKMKPLSYLLIYIMAVYPLHPAMGAASQQAETPSYDETTVVTEHYIIEDEDYTLQRFVPVVNIARPNAAGVTRIPWGELNVSRGNDIVFNNALSETELSNVVPGGKVWANPNFDGKAANLIVNEVLGQSPSQLEGVIEVAGQKAAMVIANPNGIHCDPCHFINTSNVTLTTGDPLFYPDTGRLAAIDVNQGTVTVGEQGIDATNADYLDIISRATVINGEIRAKNLSLTQGANRVDFHSGQVIPIEGQGVKPQLAVDTRAMGGMYADKIRLVGTEKGVGVNLTNLRTSQDDIGLVVDGKVTLSKVQAKTDINVRSDAIDIDKAAVFKKNVIQAGKDITFAANRLTNQGEVTAGNDMRLFVDHLNNENYSLLQANQNLWLQKDATGNLSTRVDNNGLYARLNAAQGDLVVRTKELTHSQRAGLTSGANAYINATSLEMRGESVNPTENDKNRISAAKNLILTGNTFDARYGRLAAGNSLVADFKDKLTVDQMEIAGQHVLMNAGNISSSYDKFMLPDQTRHAEYNVSLIADRDLSIGGTDFLQTPNRLTLIAGNDLYINGAAKVLDWSSHHLDFLARKGNIHLYGPGMASERSGWLKTSDTLRMQAGQSIRLSDNVSLSAKKDIELIAGKDISLIADRYNKVPTRQSTVDANGILRLWADHGIQTNNVSLHGEHIELMSDKGAINLASSSPNAGVTAREDVRLVADSDIDMTDIPVHAKNVEFLSRQRNISVRTSVLQGIENLISVSDTIRLFAGNSLFFVPKKPFNLAKNITLNTNYLGLTDLEVNAKEDLTLVGKIISFQNTILSGKNVDLIARGEEGLLLFGEIGGSHKPLSLRASENLRISADKNLVLGWSPTPDNTWMQAHNLSLSAGQDLTVTSTQLLKVTGDLQLFAGNDVNLVGAGMEAGQQIRVGAGRDIVMHRPDATDWLQTVDSEVARIDGAGGAKIVAGDHLQLRAGRDITGRFTQLTSTGGDVSVNAGQDLAFLSHKYVSGANIVAGINALNAGKNLILSAAGDLSANAANLTSGRDMTISAGGNIRFESVQEQREEGNTEYFLHRPSQLNSGGALTVSAQGSILFQATSLAAKGIMDIAAKGGFLYAQAMEEIYKWEETKKECRRILGVKSCRLAGSKTETRKKERSTNKVTEFVAGGDINLMAKDDVTLEASRIETHNNAKITSQTGKVNFKAVPNIAFEQTIKHSKGFFITHHDQGSHEKTWVIPSVRVGGTLTVDAAKGIDADVKMKEGQLFDEALTHLGNTPGTEWMKDLRKRDDVQWHTVKDVYTSWNKKNQGLSPVAGAIIAIAVAAVTAGSGLAGMAGQGAVATTGATGAMGSAIYGAAYSGMIALTSQAAVALVENQGNLTKALESLAKRDSIKSLITQMVVGGALAGLDHRMGWQKIVSDTGRVTPMPTDVQLPLLNDHDWGQVFKRVAAQSVVSSTLGTAINGGSFKDNLQTALLNNVGNQIHAEGAKLIGDNGEILGAPGKMLSHGVVAGLSAEIAGGDAKAAVAGALAAELAAISMESRLFEPAYKNETERQMHKIQQALLGNETKAQTAKVIGALSGALISRTPEGAYSAANSAELVYRNNYEDHQWGRMADENGRDMLAASQGDHAAAERVAARRDGAIVALAVAGGGYAGVYAGTLLVGSSARMVQAGLAALEGCKAGFFLCLNKAGIFAADVVGSEAALGTGAATGVKVLGSSTETTKHLAEQLSHTSASLFKKQKPDTNVLVRGLKDDISYLERNSATSTVSAAESGILWGQGNMKQGMPWEDYVGTQLPAGSRLPLGFKVFDYHDIDTGLAVSVKSLDTQTLSKLNKPSQIYYSIKGNIDKAAQFSGASLADKELTSAMISRKEIRLAVPINTTAVQWSEVNRAIEYGKTHGVDVVVTQVK</sequence>
<dbReference type="RefSeq" id="WP_273576733.1">
    <property type="nucleotide sequence ID" value="NZ_JAQRFN010000024.1"/>
</dbReference>
<organism evidence="4 5">
    <name type="scientific">Xenorhabdus anantnagensis</name>
    <dbReference type="NCBI Taxonomy" id="3025875"/>
    <lineage>
        <taxon>Bacteria</taxon>
        <taxon>Pseudomonadati</taxon>
        <taxon>Pseudomonadota</taxon>
        <taxon>Gammaproteobacteria</taxon>
        <taxon>Enterobacterales</taxon>
        <taxon>Morganellaceae</taxon>
        <taxon>Xenorhabdus</taxon>
    </lineage>
</organism>
<dbReference type="EMBL" id="JAQRFN010000024">
    <property type="protein sequence ID" value="MDC9598217.1"/>
    <property type="molecule type" value="Genomic_DNA"/>
</dbReference>
<dbReference type="InterPro" id="IPR033799">
    <property type="entry name" value="CdiA_EC869-like"/>
</dbReference>
<evidence type="ECO:0000256" key="1">
    <source>
        <dbReference type="ARBA" id="ARBA00022656"/>
    </source>
</evidence>
<feature type="signal peptide" evidence="2">
    <location>
        <begin position="1"/>
        <end position="27"/>
    </location>
</feature>